<dbReference type="KEGG" id="fln:FLA_1755"/>
<feature type="domain" description="DUF2520" evidence="2">
    <location>
        <begin position="124"/>
        <end position="246"/>
    </location>
</feature>
<evidence type="ECO:0000259" key="2">
    <source>
        <dbReference type="Pfam" id="PF10728"/>
    </source>
</evidence>
<dbReference type="Pfam" id="PF03807">
    <property type="entry name" value="F420_oxidored"/>
    <property type="match status" value="1"/>
</dbReference>
<dbReference type="OrthoDB" id="9810755at2"/>
<feature type="domain" description="Pyrroline-5-carboxylate reductase catalytic N-terminal" evidence="1">
    <location>
        <begin position="2"/>
        <end position="88"/>
    </location>
</feature>
<dbReference type="PANTHER" id="PTHR40459">
    <property type="entry name" value="CONSERVED HYPOTHETICAL ALANINE AND LEUCINE RICH PROTEIN"/>
    <property type="match status" value="1"/>
</dbReference>
<name>A0A173MDR7_9BACT</name>
<organism evidence="3 4">
    <name type="scientific">Filimonas lacunae</name>
    <dbReference type="NCBI Taxonomy" id="477680"/>
    <lineage>
        <taxon>Bacteria</taxon>
        <taxon>Pseudomonadati</taxon>
        <taxon>Bacteroidota</taxon>
        <taxon>Chitinophagia</taxon>
        <taxon>Chitinophagales</taxon>
        <taxon>Chitinophagaceae</taxon>
        <taxon>Filimonas</taxon>
    </lineage>
</organism>
<dbReference type="AlphaFoldDB" id="A0A173MDR7"/>
<dbReference type="SUPFAM" id="SSF48179">
    <property type="entry name" value="6-phosphogluconate dehydrogenase C-terminal domain-like"/>
    <property type="match status" value="1"/>
</dbReference>
<dbReference type="EMBL" id="FTOR01000008">
    <property type="protein sequence ID" value="SIT28738.1"/>
    <property type="molecule type" value="Genomic_DNA"/>
</dbReference>
<proteinExistence type="predicted"/>
<dbReference type="SUPFAM" id="SSF51735">
    <property type="entry name" value="NAD(P)-binding Rossmann-fold domains"/>
    <property type="match status" value="1"/>
</dbReference>
<dbReference type="Gene3D" id="3.40.50.720">
    <property type="entry name" value="NAD(P)-binding Rossmann-like Domain"/>
    <property type="match status" value="1"/>
</dbReference>
<evidence type="ECO:0000259" key="1">
    <source>
        <dbReference type="Pfam" id="PF03807"/>
    </source>
</evidence>
<evidence type="ECO:0000313" key="3">
    <source>
        <dbReference type="EMBL" id="SIT28738.1"/>
    </source>
</evidence>
<dbReference type="STRING" id="477680.SAMN05421788_108114"/>
<dbReference type="Proteomes" id="UP000186917">
    <property type="component" value="Unassembled WGS sequence"/>
</dbReference>
<dbReference type="InterPro" id="IPR018931">
    <property type="entry name" value="DUF2520"/>
</dbReference>
<dbReference type="Pfam" id="PF10728">
    <property type="entry name" value="DUF2520"/>
    <property type="match status" value="1"/>
</dbReference>
<keyword evidence="4" id="KW-1185">Reference proteome</keyword>
<protein>
    <submittedName>
        <fullName evidence="3">Predicted oxidoreductase, contains short-chain dehydrogenase (SDR) and DUF2520 domains</fullName>
    </submittedName>
</protein>
<accession>A0A173MDR7</accession>
<evidence type="ECO:0000313" key="4">
    <source>
        <dbReference type="Proteomes" id="UP000186917"/>
    </source>
</evidence>
<dbReference type="Gene3D" id="1.10.1040.20">
    <property type="entry name" value="ProC-like, C-terminal domain"/>
    <property type="match status" value="1"/>
</dbReference>
<dbReference type="InterPro" id="IPR008927">
    <property type="entry name" value="6-PGluconate_DH-like_C_sf"/>
</dbReference>
<dbReference type="InterPro" id="IPR028939">
    <property type="entry name" value="P5C_Rdtase_cat_N"/>
</dbReference>
<dbReference type="InterPro" id="IPR036291">
    <property type="entry name" value="NAD(P)-bd_dom_sf"/>
</dbReference>
<sequence>MKVVLIGSGNVNTVLGKKIVKAGHQVLQVISRNLDNAGQLAGELGATAADSIQQLNKEADIYILSVSDSALPEIASGLQLDKQLVVHTTGAGSIELLKTCSTRYGVLYPLQSLRKNMNSNPVIPLFTDGNTPEVEQEILRFAETLSSITGHADDAQRIKLHVAAVLVNNFTNYLYAQAEVFCKQERIDFKVLLPLIEETSGRLHHYSAADVQTGPAARRDMVTIEKHLQILQPYPELIELYVNISDCIINNPVKK</sequence>
<dbReference type="InterPro" id="IPR037108">
    <property type="entry name" value="TM1727-like_C_sf"/>
</dbReference>
<dbReference type="RefSeq" id="WP_076381147.1">
    <property type="nucleotide sequence ID" value="NZ_AP017422.1"/>
</dbReference>
<reference evidence="4" key="1">
    <citation type="submission" date="2017-01" db="EMBL/GenBank/DDBJ databases">
        <authorList>
            <person name="Varghese N."/>
            <person name="Submissions S."/>
        </authorList>
    </citation>
    <scope>NUCLEOTIDE SEQUENCE [LARGE SCALE GENOMIC DNA]</scope>
    <source>
        <strain evidence="4">DSM 21054</strain>
    </source>
</reference>
<gene>
    <name evidence="3" type="ORF">SAMN05421788_108114</name>
</gene>
<dbReference type="PANTHER" id="PTHR40459:SF1">
    <property type="entry name" value="CONSERVED HYPOTHETICAL ALANINE AND LEUCINE RICH PROTEIN"/>
    <property type="match status" value="1"/>
</dbReference>